<evidence type="ECO:0000256" key="6">
    <source>
        <dbReference type="ARBA" id="ARBA00022485"/>
    </source>
</evidence>
<gene>
    <name evidence="14" type="primary">acnA</name>
    <name evidence="14" type="ORF">IOD40_14630</name>
</gene>
<dbReference type="Gene3D" id="3.30.499.10">
    <property type="entry name" value="Aconitase, domain 3"/>
    <property type="match status" value="2"/>
</dbReference>
<keyword evidence="7" id="KW-0479">Metal-binding</keyword>
<dbReference type="PANTHER" id="PTHR11670">
    <property type="entry name" value="ACONITASE/IRON-RESPONSIVE ELEMENT FAMILY MEMBER"/>
    <property type="match status" value="1"/>
</dbReference>
<dbReference type="PROSITE" id="PS00450">
    <property type="entry name" value="ACONITASE_1"/>
    <property type="match status" value="1"/>
</dbReference>
<comment type="catalytic activity">
    <reaction evidence="1">
        <text>(2S,3R)-3-hydroxybutane-1,2,3-tricarboxylate = 2-methyl-cis-aconitate + H2O</text>
        <dbReference type="Rhea" id="RHEA:17941"/>
        <dbReference type="ChEBI" id="CHEBI:15377"/>
        <dbReference type="ChEBI" id="CHEBI:57429"/>
        <dbReference type="ChEBI" id="CHEBI:57872"/>
        <dbReference type="EC" id="4.2.1.99"/>
    </reaction>
</comment>
<dbReference type="CDD" id="cd01586">
    <property type="entry name" value="AcnA_IRP"/>
    <property type="match status" value="1"/>
</dbReference>
<evidence type="ECO:0000259" key="12">
    <source>
        <dbReference type="Pfam" id="PF00330"/>
    </source>
</evidence>
<protein>
    <recommendedName>
        <fullName evidence="11">Aconitate hydratase</fullName>
        <shortName evidence="11">Aconitase</shortName>
        <ecNumber evidence="11">4.2.1.3</ecNumber>
    </recommendedName>
</protein>
<comment type="cofactor">
    <cofactor evidence="2">
        <name>[4Fe-4S] cluster</name>
        <dbReference type="ChEBI" id="CHEBI:49883"/>
    </cofactor>
</comment>
<dbReference type="CDD" id="cd01580">
    <property type="entry name" value="AcnA_IRP_Swivel"/>
    <property type="match status" value="1"/>
</dbReference>
<evidence type="ECO:0000313" key="14">
    <source>
        <dbReference type="EMBL" id="MBI1621895.1"/>
    </source>
</evidence>
<feature type="domain" description="Aconitase A/isopropylmalate dehydratase small subunit swivel" evidence="13">
    <location>
        <begin position="694"/>
        <end position="823"/>
    </location>
</feature>
<comment type="function">
    <text evidence="11">Catalyzes the isomerization of citrate to isocitrate via cis-aconitate.</text>
</comment>
<dbReference type="Pfam" id="PF00694">
    <property type="entry name" value="Aconitase_C"/>
    <property type="match status" value="1"/>
</dbReference>
<dbReference type="InterPro" id="IPR018136">
    <property type="entry name" value="Aconitase_4Fe-4S_BS"/>
</dbReference>
<keyword evidence="8 11" id="KW-0408">Iron</keyword>
<dbReference type="NCBIfam" id="TIGR01341">
    <property type="entry name" value="aconitase_1"/>
    <property type="match status" value="1"/>
</dbReference>
<dbReference type="GO" id="GO:0003994">
    <property type="term" value="F:aconitate hydratase activity"/>
    <property type="evidence" value="ECO:0007669"/>
    <property type="project" value="UniProtKB-EC"/>
</dbReference>
<evidence type="ECO:0000256" key="9">
    <source>
        <dbReference type="ARBA" id="ARBA00023014"/>
    </source>
</evidence>
<dbReference type="Pfam" id="PF00330">
    <property type="entry name" value="Aconitase"/>
    <property type="match status" value="1"/>
</dbReference>
<dbReference type="PROSITE" id="PS01244">
    <property type="entry name" value="ACONITASE_2"/>
    <property type="match status" value="1"/>
</dbReference>
<evidence type="ECO:0000256" key="3">
    <source>
        <dbReference type="ARBA" id="ARBA00004717"/>
    </source>
</evidence>
<dbReference type="InterPro" id="IPR015931">
    <property type="entry name" value="Acnase/IPM_dHydase_lsu_aba_1/3"/>
</dbReference>
<evidence type="ECO:0000256" key="8">
    <source>
        <dbReference type="ARBA" id="ARBA00023004"/>
    </source>
</evidence>
<comment type="caution">
    <text evidence="14">The sequence shown here is derived from an EMBL/GenBank/DDBJ whole genome shotgun (WGS) entry which is preliminary data.</text>
</comment>
<comment type="catalytic activity">
    <reaction evidence="10 11">
        <text>citrate = D-threo-isocitrate</text>
        <dbReference type="Rhea" id="RHEA:10336"/>
        <dbReference type="ChEBI" id="CHEBI:15562"/>
        <dbReference type="ChEBI" id="CHEBI:16947"/>
        <dbReference type="EC" id="4.2.1.3"/>
    </reaction>
</comment>
<keyword evidence="6 11" id="KW-0004">4Fe-4S</keyword>
<dbReference type="EMBL" id="JADGMQ010000011">
    <property type="protein sequence ID" value="MBI1621895.1"/>
    <property type="molecule type" value="Genomic_DNA"/>
</dbReference>
<dbReference type="EC" id="4.2.1.3" evidence="11"/>
<comment type="similarity">
    <text evidence="5 11">Belongs to the aconitase/IPM isomerase family.</text>
</comment>
<comment type="pathway">
    <text evidence="3">Carbohydrate metabolism; tricarboxylic acid cycle; isocitrate from oxaloacetate: step 2/2.</text>
</comment>
<reference evidence="14 15" key="1">
    <citation type="submission" date="2020-10" db="EMBL/GenBank/DDBJ databases">
        <title>Aquamicrobium zhengzhouensis sp. nov., a exopolysaccharide producing bacterium isolated from farmland soil.</title>
        <authorList>
            <person name="Wang X."/>
        </authorList>
    </citation>
    <scope>NUCLEOTIDE SEQUENCE [LARGE SCALE GENOMIC DNA]</scope>
    <source>
        <strain evidence="15">cd-1</strain>
    </source>
</reference>
<dbReference type="InterPro" id="IPR044137">
    <property type="entry name" value="AcnA_IRP_Swivel"/>
</dbReference>
<evidence type="ECO:0000256" key="5">
    <source>
        <dbReference type="ARBA" id="ARBA00007185"/>
    </source>
</evidence>
<dbReference type="InterPro" id="IPR015928">
    <property type="entry name" value="Aconitase/3IPM_dehydase_swvl"/>
</dbReference>
<dbReference type="RefSeq" id="WP_198477429.1">
    <property type="nucleotide sequence ID" value="NZ_JADGMQ010000011.1"/>
</dbReference>
<evidence type="ECO:0000313" key="15">
    <source>
        <dbReference type="Proteomes" id="UP000601789"/>
    </source>
</evidence>
<keyword evidence="11 14" id="KW-0456">Lyase</keyword>
<dbReference type="SUPFAM" id="SSF52016">
    <property type="entry name" value="LeuD/IlvD-like"/>
    <property type="match status" value="1"/>
</dbReference>
<dbReference type="InterPro" id="IPR000573">
    <property type="entry name" value="AconitaseA/IPMdHydase_ssu_swvl"/>
</dbReference>
<keyword evidence="9 11" id="KW-0411">Iron-sulfur</keyword>
<dbReference type="InterPro" id="IPR006249">
    <property type="entry name" value="Aconitase/IRP2"/>
</dbReference>
<evidence type="ECO:0000259" key="13">
    <source>
        <dbReference type="Pfam" id="PF00694"/>
    </source>
</evidence>
<accession>A0ABS0SH31</accession>
<dbReference type="NCBIfam" id="NF009520">
    <property type="entry name" value="PRK12881.1"/>
    <property type="match status" value="1"/>
</dbReference>
<sequence>MSNSLDSFNCRRTLTVGSKEYTYFNLIEAEKNGLDGVSRLPFSMKVLLENLLRNEDGRTVTKDAIAAVAAWLVDKGTAGVEIAYRPARVLMQDFTGVPAVVDLAAMRDGIAALGGDPQKINPLVPVDLVIDHSVIVDEFGTPLSFARNVELEYERNEERYKFLKWGQQAFRNFRVVPPGTGICHQVNLEYLGQVVWTNDESGETVAYPDTCVGTDSHTTMINGLGVLGWGVGGIEAEAAMLGQPVSMLLPEVIGFRLTGKLKEGVTATDLVLTVTQMLRKKGVVGKFVEFFGEGLSNMTLADRATIANMGPEYGATCGFFPVDKETIRYLTTSSRSDERIALVEAYSKAQGMWRDESTADPVFTDTLELDMGTVVPSMAGPKRPEGRAPLDDIAKNFAVALEAEYKKTVDLAKRYAVEGEAFDLGHGDVAIAAITSCTNTSNPSVLIAAGLVARNANRLGLKQKPWVKTSLAPGSQVVAEYLEKAGLQKELDQIGFNLVGFGCTTCIGNSGPLPAPISKTINEKGLIAAAVLSGNRNFEGRVSPDVQANYLASPPLVVAYALAGTVTKDLTTEPLGEGADGQPVYLKDIWPTAQEINEFIEQYVTREIFASKYADVFKGDENWQAVQAPAGETYAWDDKSTYVQNPPYFVGMSSQASAVAPIKGARILGLFGDKITTDHISPAGSIKAASPAGKYLTDNGVAVVDFNQYGTRRGNHEVMMRGTFANIRIRNHMLGENGKEGGYTIHYPSKEELSIYDAAMRYKAEDVPLVIFAGVEYGNGSSRDWAAKGTNLLGVRAVIAQSFERIHRSNLVGMGVIPFTLEEGTSWASLGLKGDETVEIEGIEDIKPRQKMVAKVTYADGNVLEVPVLCRIDTLDELDYYKSGGILQYVLRGLAA</sequence>
<dbReference type="NCBIfam" id="NF006757">
    <property type="entry name" value="PRK09277.1"/>
    <property type="match status" value="1"/>
</dbReference>
<dbReference type="InterPro" id="IPR036008">
    <property type="entry name" value="Aconitase_4Fe-4S_dom"/>
</dbReference>
<dbReference type="PRINTS" id="PR00415">
    <property type="entry name" value="ACONITASE"/>
</dbReference>
<name>A0ABS0SH31_9HYPH</name>
<evidence type="ECO:0000256" key="2">
    <source>
        <dbReference type="ARBA" id="ARBA00001966"/>
    </source>
</evidence>
<evidence type="ECO:0000256" key="11">
    <source>
        <dbReference type="RuleBase" id="RU361275"/>
    </source>
</evidence>
<dbReference type="Proteomes" id="UP000601789">
    <property type="component" value="Unassembled WGS sequence"/>
</dbReference>
<keyword evidence="15" id="KW-1185">Reference proteome</keyword>
<evidence type="ECO:0000256" key="4">
    <source>
        <dbReference type="ARBA" id="ARBA00005026"/>
    </source>
</evidence>
<evidence type="ECO:0000256" key="7">
    <source>
        <dbReference type="ARBA" id="ARBA00022723"/>
    </source>
</evidence>
<evidence type="ECO:0000256" key="1">
    <source>
        <dbReference type="ARBA" id="ARBA00000118"/>
    </source>
</evidence>
<comment type="pathway">
    <text evidence="4">Organic acid metabolism; propanoate degradation.</text>
</comment>
<dbReference type="InterPro" id="IPR001030">
    <property type="entry name" value="Acoase/IPM_deHydtase_lsu_aba"/>
</dbReference>
<dbReference type="SUPFAM" id="SSF53732">
    <property type="entry name" value="Aconitase iron-sulfur domain"/>
    <property type="match status" value="1"/>
</dbReference>
<organism evidence="14 15">
    <name type="scientific">Aquamicrobium zhengzhouense</name>
    <dbReference type="NCBI Taxonomy" id="2781738"/>
    <lineage>
        <taxon>Bacteria</taxon>
        <taxon>Pseudomonadati</taxon>
        <taxon>Pseudomonadota</taxon>
        <taxon>Alphaproteobacteria</taxon>
        <taxon>Hyphomicrobiales</taxon>
        <taxon>Phyllobacteriaceae</taxon>
        <taxon>Aquamicrobium</taxon>
    </lineage>
</organism>
<dbReference type="Gene3D" id="6.10.190.10">
    <property type="match status" value="1"/>
</dbReference>
<proteinExistence type="inferred from homology"/>
<dbReference type="Gene3D" id="3.20.19.10">
    <property type="entry name" value="Aconitase, domain 4"/>
    <property type="match status" value="1"/>
</dbReference>
<feature type="domain" description="Aconitase/3-isopropylmalate dehydratase large subunit alpha/beta/alpha" evidence="12">
    <location>
        <begin position="77"/>
        <end position="564"/>
    </location>
</feature>
<evidence type="ECO:0000256" key="10">
    <source>
        <dbReference type="ARBA" id="ARBA00023501"/>
    </source>
</evidence>